<feature type="transmembrane region" description="Helical" evidence="2">
    <location>
        <begin position="51"/>
        <end position="71"/>
    </location>
</feature>
<feature type="transmembrane region" description="Helical" evidence="2">
    <location>
        <begin position="248"/>
        <end position="271"/>
    </location>
</feature>
<proteinExistence type="predicted"/>
<keyword evidence="1" id="KW-0762">Sugar transport</keyword>
<feature type="transmembrane region" description="Helical" evidence="2">
    <location>
        <begin position="283"/>
        <end position="302"/>
    </location>
</feature>
<organism evidence="3 4">
    <name type="scientific">Levilactobacillus tujiorum</name>
    <dbReference type="NCBI Taxonomy" id="2912243"/>
    <lineage>
        <taxon>Bacteria</taxon>
        <taxon>Bacillati</taxon>
        <taxon>Bacillota</taxon>
        <taxon>Bacilli</taxon>
        <taxon>Lactobacillales</taxon>
        <taxon>Lactobacillaceae</taxon>
        <taxon>Levilactobacillus</taxon>
    </lineage>
</organism>
<dbReference type="EMBL" id="JAAVSD010000002">
    <property type="protein sequence ID" value="NLR28770.1"/>
    <property type="molecule type" value="Genomic_DNA"/>
</dbReference>
<dbReference type="InterPro" id="IPR039672">
    <property type="entry name" value="MFS_2"/>
</dbReference>
<dbReference type="RefSeq" id="WP_168848755.1">
    <property type="nucleotide sequence ID" value="NZ_JAAVSD010000002.1"/>
</dbReference>
<feature type="transmembrane region" description="Helical" evidence="2">
    <location>
        <begin position="394"/>
        <end position="412"/>
    </location>
</feature>
<feature type="transmembrane region" description="Helical" evidence="2">
    <location>
        <begin position="115"/>
        <end position="138"/>
    </location>
</feature>
<keyword evidence="2" id="KW-0472">Membrane</keyword>
<feature type="transmembrane region" description="Helical" evidence="2">
    <location>
        <begin position="21"/>
        <end position="45"/>
    </location>
</feature>
<keyword evidence="4" id="KW-1185">Reference proteome</keyword>
<reference evidence="3 4" key="1">
    <citation type="submission" date="2020-03" db="EMBL/GenBank/DDBJ databases">
        <authorList>
            <person name="Zhang Z."/>
            <person name="Guo Z."/>
            <person name="Hou Q."/>
            <person name="Shen X."/>
        </authorList>
    </citation>
    <scope>NUCLEOTIDE SEQUENCE [LARGE SCALE GENOMIC DNA]</scope>
    <source>
        <strain evidence="3 4">HBUAS51329</strain>
    </source>
</reference>
<dbReference type="Pfam" id="PF13347">
    <property type="entry name" value="MFS_2"/>
    <property type="match status" value="1"/>
</dbReference>
<evidence type="ECO:0000313" key="4">
    <source>
        <dbReference type="Proteomes" id="UP000707477"/>
    </source>
</evidence>
<dbReference type="PANTHER" id="PTHR11328:SF24">
    <property type="entry name" value="MAJOR FACILITATOR SUPERFAMILY (MFS) PROFILE DOMAIN-CONTAINING PROTEIN"/>
    <property type="match status" value="1"/>
</dbReference>
<dbReference type="SUPFAM" id="SSF103473">
    <property type="entry name" value="MFS general substrate transporter"/>
    <property type="match status" value="1"/>
</dbReference>
<dbReference type="InterPro" id="IPR036259">
    <property type="entry name" value="MFS_trans_sf"/>
</dbReference>
<feature type="transmembrane region" description="Helical" evidence="2">
    <location>
        <begin position="158"/>
        <end position="178"/>
    </location>
</feature>
<evidence type="ECO:0000256" key="1">
    <source>
        <dbReference type="ARBA" id="ARBA00022597"/>
    </source>
</evidence>
<feature type="transmembrane region" description="Helical" evidence="2">
    <location>
        <begin position="92"/>
        <end position="109"/>
    </location>
</feature>
<accession>A0ABX1L178</accession>
<dbReference type="Proteomes" id="UP000707477">
    <property type="component" value="Unassembled WGS sequence"/>
</dbReference>
<feature type="transmembrane region" description="Helical" evidence="2">
    <location>
        <begin position="338"/>
        <end position="360"/>
    </location>
</feature>
<gene>
    <name evidence="3" type="ORF">HEQ44_01040</name>
</gene>
<comment type="caution">
    <text evidence="3">The sequence shown here is derived from an EMBL/GenBank/DDBJ whole genome shotgun (WGS) entry which is preliminary data.</text>
</comment>
<name>A0ABX1L178_9LACO</name>
<keyword evidence="2" id="KW-0812">Transmembrane</keyword>
<feature type="transmembrane region" description="Helical" evidence="2">
    <location>
        <begin position="424"/>
        <end position="447"/>
    </location>
</feature>
<dbReference type="PANTHER" id="PTHR11328">
    <property type="entry name" value="MAJOR FACILITATOR SUPERFAMILY DOMAIN-CONTAINING PROTEIN"/>
    <property type="match status" value="1"/>
</dbReference>
<keyword evidence="2" id="KW-1133">Transmembrane helix</keyword>
<evidence type="ECO:0000313" key="3">
    <source>
        <dbReference type="EMBL" id="NLR28770.1"/>
    </source>
</evidence>
<dbReference type="Gene3D" id="1.20.1250.20">
    <property type="entry name" value="MFS general substrate transporter like domains"/>
    <property type="match status" value="1"/>
</dbReference>
<keyword evidence="1" id="KW-0813">Transport</keyword>
<evidence type="ECO:0000256" key="2">
    <source>
        <dbReference type="SAM" id="Phobius"/>
    </source>
</evidence>
<feature type="transmembrane region" description="Helical" evidence="2">
    <location>
        <begin position="184"/>
        <end position="205"/>
    </location>
</feature>
<feature type="transmembrane region" description="Helical" evidence="2">
    <location>
        <begin position="314"/>
        <end position="332"/>
    </location>
</feature>
<sequence length="506" mass="56575">MNNSNAKSGHKITWFTRIAYGSANLIGSGASNISNAWLLFFLTAFGHIPAWQASLIFAITSYMDVIANPIVGFISDNLYSTKIGRRFGRRRFFLLISMPLMILYPAIWISGMSFWYYLVTYMGFELVYDLIMVPYDTLAVEMTSDFKQRTYLTGTKALFGNAASFLTGALPGVFFTFLGKKSPYAYLATSLTWGLVMLFTLVLVYKNSWERTPEEVTDEHVDNFWEGLKKMFIDVLSTFRVRAFRLHLGNYLFGAQGALVIFTTMFTYYVVYALQRSETLVSGMNSINSIVQIGATFAFIFICAKKGFMGPNKIALGLLILCVLAFGSIYWLGLSSNAVFIAIMAISVLMGIAMGGTYYIPWTVYVFMADIDELVTNRRREGILAGAMYTCNKFLKATILFIIGALLSSAGFKEGLGTQSDAAVHAIVWLFVGGTILFTLVAVYSTFKLTVFNQQTHQVILDELKRVHGGGKIEDVSEENRKICEQLTGFSYEDCFGNNNVGYKEK</sequence>
<protein>
    <submittedName>
        <fullName evidence="3">MFS transporter</fullName>
    </submittedName>
</protein>